<dbReference type="PANTHER" id="PTHR37950">
    <property type="entry name" value="4-HYDROXYPHENYLACETATE CATABOLISM PROTEIN"/>
    <property type="match status" value="1"/>
</dbReference>
<dbReference type="SUPFAM" id="SSF55331">
    <property type="entry name" value="Tautomerase/MIF"/>
    <property type="match status" value="1"/>
</dbReference>
<dbReference type="AlphaFoldDB" id="A0A0F0GTK4"/>
<keyword evidence="2" id="KW-1185">Reference proteome</keyword>
<dbReference type="Proteomes" id="UP000033393">
    <property type="component" value="Unassembled WGS sequence"/>
</dbReference>
<dbReference type="Pfam" id="PF02962">
    <property type="entry name" value="CHMI"/>
    <property type="match status" value="1"/>
</dbReference>
<organism evidence="1 2">
    <name type="scientific">Lentzea aerocolonigenes</name>
    <name type="common">Lechevalieria aerocolonigenes</name>
    <name type="synonym">Saccharothrix aerocolonigenes</name>
    <dbReference type="NCBI Taxonomy" id="68170"/>
    <lineage>
        <taxon>Bacteria</taxon>
        <taxon>Bacillati</taxon>
        <taxon>Actinomycetota</taxon>
        <taxon>Actinomycetes</taxon>
        <taxon>Pseudonocardiales</taxon>
        <taxon>Pseudonocardiaceae</taxon>
        <taxon>Lentzea</taxon>
    </lineage>
</organism>
<name>A0A0F0GTK4_LENAE</name>
<dbReference type="InterPro" id="IPR004220">
    <property type="entry name" value="5-COMe_2-OHmuconate_Isoase"/>
</dbReference>
<accession>A0A0F0GTK4</accession>
<dbReference type="PATRIC" id="fig|68170.10.peg.6840"/>
<evidence type="ECO:0000313" key="2">
    <source>
        <dbReference type="Proteomes" id="UP000033393"/>
    </source>
</evidence>
<dbReference type="GO" id="GO:0008704">
    <property type="term" value="F:5-carboxymethyl-2-hydroxymuconate delta-isomerase activity"/>
    <property type="evidence" value="ECO:0007669"/>
    <property type="project" value="InterPro"/>
</dbReference>
<dbReference type="RefSeq" id="WP_045314344.1">
    <property type="nucleotide sequence ID" value="NZ_JYJG01000214.1"/>
</dbReference>
<proteinExistence type="predicted"/>
<evidence type="ECO:0000313" key="1">
    <source>
        <dbReference type="EMBL" id="KJK45357.1"/>
    </source>
</evidence>
<dbReference type="Gene3D" id="3.30.429.10">
    <property type="entry name" value="Macrophage Migration Inhibitory Factor"/>
    <property type="match status" value="1"/>
</dbReference>
<comment type="caution">
    <text evidence="1">The sequence shown here is derived from an EMBL/GenBank/DDBJ whole genome shotgun (WGS) entry which is preliminary data.</text>
</comment>
<dbReference type="EMBL" id="JYJG01000214">
    <property type="protein sequence ID" value="KJK45357.1"/>
    <property type="molecule type" value="Genomic_DNA"/>
</dbReference>
<dbReference type="InterPro" id="IPR014347">
    <property type="entry name" value="Tautomerase/MIF_sf"/>
</dbReference>
<dbReference type="OrthoDB" id="7203947at2"/>
<sequence length="118" mass="13086">MPQITVEYSAELNEAFDRRAFALALHQTLSPLVSSDVAAFKTRFRQIEESVIGDGSPAAMIHVRVGLLSGRPVALKQEVGRVSIGLVREHLKPVEGLPTQLTLEVHDLDREQYQKIVV</sequence>
<evidence type="ECO:0008006" key="3">
    <source>
        <dbReference type="Google" id="ProtNLM"/>
    </source>
</evidence>
<gene>
    <name evidence="1" type="ORF">UK23_26425</name>
</gene>
<reference evidence="1 2" key="1">
    <citation type="submission" date="2015-02" db="EMBL/GenBank/DDBJ databases">
        <authorList>
            <person name="Ju K.-S."/>
            <person name="Doroghazi J.R."/>
            <person name="Metcalf W."/>
        </authorList>
    </citation>
    <scope>NUCLEOTIDE SEQUENCE [LARGE SCALE GENOMIC DNA]</scope>
    <source>
        <strain evidence="1 2">NRRL B-16140</strain>
    </source>
</reference>
<protein>
    <recommendedName>
        <fullName evidence="3">5-carboxymethyl-2-hydroxymuconate isomerase</fullName>
    </recommendedName>
</protein>
<dbReference type="PANTHER" id="PTHR37950:SF1">
    <property type="entry name" value="4-HYDROXYPHENYLACETATE CATABOLISM PROTEIN"/>
    <property type="match status" value="1"/>
</dbReference>
<dbReference type="eggNOG" id="COG3232">
    <property type="taxonomic scope" value="Bacteria"/>
</dbReference>